<sequence length="153" mass="15939">MALRAAAPPKLLVTPRTRITAVPRPARARPGRIRGRPGTGFTVGLEVHLEGVEAHAEHGEVAERADGIDQALGAEVLQGGGERSVGDEVVLQHLAAEPVERPVGRVVEDGLTSLGDGLDSGLGDAGRHGLVHMGVPRVLGVPVAGRHQQRQLP</sequence>
<dbReference type="EMBL" id="AP035768">
    <property type="protein sequence ID" value="BFO19231.1"/>
    <property type="molecule type" value="Genomic_DNA"/>
</dbReference>
<protein>
    <submittedName>
        <fullName evidence="1">Uncharacterized protein</fullName>
    </submittedName>
</protein>
<reference evidence="1" key="1">
    <citation type="submission" date="2024-06" db="EMBL/GenBank/DDBJ databases">
        <authorList>
            <consortium name="consrtm"/>
            <person name="Uemura M."/>
            <person name="Terahara T."/>
        </authorList>
    </citation>
    <scope>NUCLEOTIDE SEQUENCE</scope>
    <source>
        <strain evidence="1">KM77-8</strain>
    </source>
</reference>
<name>A0AAT9HP33_9ACTN</name>
<proteinExistence type="predicted"/>
<accession>A0AAT9HP33</accession>
<evidence type="ECO:0000313" key="1">
    <source>
        <dbReference type="EMBL" id="BFO19231.1"/>
    </source>
</evidence>
<reference evidence="1" key="2">
    <citation type="submission" date="2024-07" db="EMBL/GenBank/DDBJ databases">
        <title>Streptomyces haneummycinica sp. nov., a new antibiotic-producing actinobacterium isolated from marine sediment.</title>
        <authorList>
            <person name="Uemura M."/>
            <person name="Hamada M."/>
            <person name="Hirano S."/>
            <person name="Kobayashi K."/>
            <person name="Ohshiro T."/>
            <person name="Kobayashi T."/>
            <person name="Terahara T."/>
        </authorList>
    </citation>
    <scope>NUCLEOTIDE SEQUENCE</scope>
    <source>
        <strain evidence="1">KM77-8</strain>
    </source>
</reference>
<dbReference type="AlphaFoldDB" id="A0AAT9HP33"/>
<organism evidence="1">
    <name type="scientific">Streptomyces haneummycinicus</name>
    <dbReference type="NCBI Taxonomy" id="3074435"/>
    <lineage>
        <taxon>Bacteria</taxon>
        <taxon>Bacillati</taxon>
        <taxon>Actinomycetota</taxon>
        <taxon>Actinomycetes</taxon>
        <taxon>Kitasatosporales</taxon>
        <taxon>Streptomycetaceae</taxon>
        <taxon>Streptomyces</taxon>
    </lineage>
</organism>
<gene>
    <name evidence="1" type="ORF">SHKM778_56190</name>
</gene>